<dbReference type="PANTHER" id="PTHR42829">
    <property type="entry name" value="NADH-UBIQUINONE OXIDOREDUCTASE CHAIN 5"/>
    <property type="match status" value="1"/>
</dbReference>
<keyword evidence="9" id="KW-0249">Electron transport</keyword>
<dbReference type="GO" id="GO:0042773">
    <property type="term" value="P:ATP synthesis coupled electron transport"/>
    <property type="evidence" value="ECO:0007669"/>
    <property type="project" value="InterPro"/>
</dbReference>
<organism evidence="20">
    <name type="scientific">Sphyraena japonica</name>
    <name type="common">Japanese barracuda</name>
    <dbReference type="NCBI Taxonomy" id="392545"/>
    <lineage>
        <taxon>Eukaryota</taxon>
        <taxon>Metazoa</taxon>
        <taxon>Chordata</taxon>
        <taxon>Craniata</taxon>
        <taxon>Vertebrata</taxon>
        <taxon>Euteleostomi</taxon>
        <taxon>Actinopterygii</taxon>
        <taxon>Neopterygii</taxon>
        <taxon>Teleostei</taxon>
        <taxon>Neoteleostei</taxon>
        <taxon>Acanthomorphata</taxon>
        <taxon>Carangaria</taxon>
        <taxon>Carangaria incertae sedis</taxon>
        <taxon>Sphyraenidae</taxon>
        <taxon>Sphyraena</taxon>
    </lineage>
</organism>
<feature type="transmembrane region" description="Helical" evidence="16">
    <location>
        <begin position="490"/>
        <end position="513"/>
    </location>
</feature>
<keyword evidence="8" id="KW-1278">Translocase</keyword>
<feature type="transmembrane region" description="Helical" evidence="16">
    <location>
        <begin position="93"/>
        <end position="115"/>
    </location>
</feature>
<feature type="transmembrane region" description="Helical" evidence="16">
    <location>
        <begin position="279"/>
        <end position="300"/>
    </location>
</feature>
<evidence type="ECO:0000256" key="8">
    <source>
        <dbReference type="ARBA" id="ARBA00022967"/>
    </source>
</evidence>
<dbReference type="AlphaFoldDB" id="T2HTA4"/>
<dbReference type="GO" id="GO:0005743">
    <property type="term" value="C:mitochondrial inner membrane"/>
    <property type="evidence" value="ECO:0007669"/>
    <property type="project" value="UniProtKB-SubCell"/>
</dbReference>
<feature type="transmembrane region" description="Helical" evidence="16">
    <location>
        <begin position="215"/>
        <end position="235"/>
    </location>
</feature>
<dbReference type="CTD" id="4540"/>
<gene>
    <name evidence="20" type="primary">ND5</name>
</gene>
<evidence type="ECO:0000256" key="1">
    <source>
        <dbReference type="ARBA" id="ARBA00004448"/>
    </source>
</evidence>
<geneLocation type="mitochondrion" evidence="20"/>
<feature type="domain" description="NADH:quinone oxidoreductase/Mrp antiporter transmembrane" evidence="17">
    <location>
        <begin position="139"/>
        <end position="421"/>
    </location>
</feature>
<feature type="transmembrane region" description="Helical" evidence="16">
    <location>
        <begin position="413"/>
        <end position="439"/>
    </location>
</feature>
<dbReference type="InterPro" id="IPR003945">
    <property type="entry name" value="NU5C-like"/>
</dbReference>
<keyword evidence="12 16" id="KW-0830">Ubiquinone</keyword>
<evidence type="ECO:0000256" key="15">
    <source>
        <dbReference type="ARBA" id="ARBA00049551"/>
    </source>
</evidence>
<feature type="transmembrane region" description="Helical" evidence="16">
    <location>
        <begin position="307"/>
        <end position="325"/>
    </location>
</feature>
<feature type="transmembrane region" description="Helical" evidence="16">
    <location>
        <begin position="247"/>
        <end position="267"/>
    </location>
</feature>
<comment type="similarity">
    <text evidence="16">Belongs to the complex I subunit 5 family.</text>
</comment>
<keyword evidence="5" id="KW-0679">Respiratory chain</keyword>
<keyword evidence="13 16" id="KW-0496">Mitochondrion</keyword>
<dbReference type="InterPro" id="IPR018393">
    <property type="entry name" value="NADHpl_OxRdtase_5_subgr"/>
</dbReference>
<comment type="catalytic activity">
    <reaction evidence="15 16">
        <text>a ubiquinone + NADH + 5 H(+)(in) = a ubiquinol + NAD(+) + 4 H(+)(out)</text>
        <dbReference type="Rhea" id="RHEA:29091"/>
        <dbReference type="Rhea" id="RHEA-COMP:9565"/>
        <dbReference type="Rhea" id="RHEA-COMP:9566"/>
        <dbReference type="ChEBI" id="CHEBI:15378"/>
        <dbReference type="ChEBI" id="CHEBI:16389"/>
        <dbReference type="ChEBI" id="CHEBI:17976"/>
        <dbReference type="ChEBI" id="CHEBI:57540"/>
        <dbReference type="ChEBI" id="CHEBI:57945"/>
        <dbReference type="EC" id="7.1.1.2"/>
    </reaction>
</comment>
<feature type="transmembrane region" description="Helical" evidence="16">
    <location>
        <begin position="594"/>
        <end position="611"/>
    </location>
</feature>
<evidence type="ECO:0000256" key="11">
    <source>
        <dbReference type="ARBA" id="ARBA00023027"/>
    </source>
</evidence>
<feature type="transmembrane region" description="Helical" evidence="16">
    <location>
        <begin position="374"/>
        <end position="393"/>
    </location>
</feature>
<keyword evidence="14 16" id="KW-0472">Membrane</keyword>
<dbReference type="GeneID" id="17099092"/>
<dbReference type="EMBL" id="AP012501">
    <property type="protein sequence ID" value="BAN83461.1"/>
    <property type="molecule type" value="Genomic_DNA"/>
</dbReference>
<dbReference type="GO" id="GO:0003954">
    <property type="term" value="F:NADH dehydrogenase activity"/>
    <property type="evidence" value="ECO:0007669"/>
    <property type="project" value="TreeGrafter"/>
</dbReference>
<sequence length="612" mass="67484">MYLSPLITTSSLMTIFTLLVFPLLTTFSPQPKHSSWALTHTKTAVKLAFFVSLLPLFMFLSEGTETIIANWFWVNMLALDVTISFKFDHYSIIFIPIALYVTWSILEFASWYMASDPNMNRFFKYLLTFLIAMIILVTANNMFQIFIGWEGVGIMSFLLIGWWYGRADANTAALQAVLYNRVGDIGLIFTMAWMATNLNSWEMQQIFVTAKSMDITLPLLGLIVAATGKSAQFGLHPWLPSAMEGPTPVSALLHSSTMVVAGIFLLIRMSPLMENNHTALTVCLCLGALTTMFTATCALTQNDIKKIVAFSTSSQLGLMMVTIGLNQPQLAFFHICTHAFFKAMLFLCSGSIIHSLNDEQDIRKMGGMHHLTPITSSCLTIGSLALTGTPFLAGFYSKDAIIEALTNSYINAWALILTLLATSFTTIYSLRIIFFVAMGHPRFSTLSPINENNPAVINPIKRLAWGSIFAGLLITSLISPTKTPVMTMPVLLKLAALTVTIIGLLIALELASLTTKQFSSTPKLTPHHFSNMLGFFPMIIHRLVPKLALTFGQTIAAQLIDQGWLEKVGPKGLATLSIPVISTTSNIQQGMIKTHLTLFLLTLLLVILATVY</sequence>
<keyword evidence="11 16" id="KW-0520">NAD</keyword>
<reference evidence="20" key="1">
    <citation type="journal article" date="2013" name="Mol. Biol. Evol.">
        <title>MitoFish and MitoAnnotator: A Mitochondrial Genome Database of Fish with an Accurate and Automatic Annotation Pipeline.</title>
        <authorList>
            <person name="Iwasaki W."/>
            <person name="Fukunaga T."/>
            <person name="Isagozawa R."/>
            <person name="Yamada K."/>
            <person name="Maeda Y."/>
            <person name="Satoh T.P."/>
            <person name="Sado T."/>
            <person name="Mabuchi K."/>
            <person name="Takeshima H."/>
            <person name="Miya M."/>
            <person name="Nishida M."/>
        </authorList>
    </citation>
    <scope>NUCLEOTIDE SEQUENCE</scope>
</reference>
<evidence type="ECO:0000256" key="16">
    <source>
        <dbReference type="RuleBase" id="RU003404"/>
    </source>
</evidence>
<evidence type="ECO:0000256" key="2">
    <source>
        <dbReference type="ARBA" id="ARBA00012944"/>
    </source>
</evidence>
<comment type="function">
    <text evidence="16">Core subunit of the mitochondrial membrane respiratory chain NADH dehydrogenase (Complex I) which catalyzes electron transfer from NADH through the respiratory chain, using ubiquinone as an electron acceptor. Essential for the catalytic activity and assembly of complex I.</text>
</comment>
<dbReference type="PANTHER" id="PTHR42829:SF2">
    <property type="entry name" value="NADH-UBIQUINONE OXIDOREDUCTASE CHAIN 5"/>
    <property type="match status" value="1"/>
</dbReference>
<dbReference type="GO" id="GO:0015990">
    <property type="term" value="P:electron transport coupled proton transport"/>
    <property type="evidence" value="ECO:0007669"/>
    <property type="project" value="TreeGrafter"/>
</dbReference>
<keyword evidence="10 16" id="KW-1133">Transmembrane helix</keyword>
<evidence type="ECO:0000256" key="7">
    <source>
        <dbReference type="ARBA" id="ARBA00022792"/>
    </source>
</evidence>
<feature type="transmembrane region" description="Helical" evidence="16">
    <location>
        <begin position="331"/>
        <end position="353"/>
    </location>
</feature>
<keyword evidence="4 16" id="KW-0813">Transport</keyword>
<evidence type="ECO:0000259" key="17">
    <source>
        <dbReference type="Pfam" id="PF00361"/>
    </source>
</evidence>
<dbReference type="GO" id="GO:0008137">
    <property type="term" value="F:NADH dehydrogenase (ubiquinone) activity"/>
    <property type="evidence" value="ECO:0007669"/>
    <property type="project" value="UniProtKB-EC"/>
</dbReference>
<proteinExistence type="inferred from homology"/>
<evidence type="ECO:0000256" key="9">
    <source>
        <dbReference type="ARBA" id="ARBA00022982"/>
    </source>
</evidence>
<accession>T2HTA4</accession>
<feature type="domain" description="NADH dehydrogenase subunit 5 C-terminal" evidence="19">
    <location>
        <begin position="428"/>
        <end position="609"/>
    </location>
</feature>
<dbReference type="InterPro" id="IPR001516">
    <property type="entry name" value="Proton_antipo_N"/>
</dbReference>
<feature type="transmembrane region" description="Helical" evidence="16">
    <location>
        <begin position="177"/>
        <end position="195"/>
    </location>
</feature>
<evidence type="ECO:0000256" key="10">
    <source>
        <dbReference type="ARBA" id="ARBA00022989"/>
    </source>
</evidence>
<evidence type="ECO:0000256" key="14">
    <source>
        <dbReference type="ARBA" id="ARBA00023136"/>
    </source>
</evidence>
<dbReference type="Pfam" id="PF00662">
    <property type="entry name" value="Proton_antipo_N"/>
    <property type="match status" value="1"/>
</dbReference>
<name>T2HTA4_SPHJA</name>
<comment type="subcellular location">
    <subcellularLocation>
        <location evidence="1">Mitochondrion inner membrane</location>
        <topology evidence="1">Multi-pass membrane protein</topology>
    </subcellularLocation>
</comment>
<dbReference type="Pfam" id="PF00361">
    <property type="entry name" value="Proton_antipo_M"/>
    <property type="match status" value="1"/>
</dbReference>
<feature type="transmembrane region" description="Helical" evidence="16">
    <location>
        <begin position="460"/>
        <end position="478"/>
    </location>
</feature>
<dbReference type="Pfam" id="PF06455">
    <property type="entry name" value="NADH5_C"/>
    <property type="match status" value="1"/>
</dbReference>
<evidence type="ECO:0000313" key="20">
    <source>
        <dbReference type="EMBL" id="BAN83461.1"/>
    </source>
</evidence>
<feature type="domain" description="NADH-Ubiquinone oxidoreductase (complex I) chain 5 N-terminal" evidence="18">
    <location>
        <begin position="73"/>
        <end position="123"/>
    </location>
</feature>
<reference evidence="20" key="2">
    <citation type="journal article" date="2013" name="PLoS ONE">
        <title>Evolutionary origin of the scombridae (tunas and mackerels): members of a paleogene adaptive radiation with 14 other pelagic fish families.</title>
        <authorList>
            <person name="Miya M."/>
            <person name="Friedman M."/>
            <person name="Satoh T.P."/>
            <person name="Takeshima H."/>
            <person name="Sado T."/>
            <person name="Iwasaki W."/>
            <person name="Yamanoue Y."/>
            <person name="Nakatani M."/>
            <person name="Mabuchi K."/>
            <person name="Inoue J.G."/>
            <person name="Poulsen J.Y."/>
            <person name="Fukunaga T."/>
            <person name="Sato Y."/>
            <person name="Nishida M."/>
        </authorList>
    </citation>
    <scope>NUCLEOTIDE SEQUENCE</scope>
</reference>
<dbReference type="EC" id="7.1.1.2" evidence="2 16"/>
<evidence type="ECO:0000256" key="5">
    <source>
        <dbReference type="ARBA" id="ARBA00022660"/>
    </source>
</evidence>
<feature type="transmembrane region" description="Helical" evidence="16">
    <location>
        <begin position="145"/>
        <end position="165"/>
    </location>
</feature>
<feature type="transmembrane region" description="Helical" evidence="16">
    <location>
        <begin position="6"/>
        <end position="27"/>
    </location>
</feature>
<protein>
    <recommendedName>
        <fullName evidence="3 16">NADH-ubiquinone oxidoreductase chain 5</fullName>
        <ecNumber evidence="2 16">7.1.1.2</ecNumber>
    </recommendedName>
</protein>
<evidence type="ECO:0000259" key="18">
    <source>
        <dbReference type="Pfam" id="PF00662"/>
    </source>
</evidence>
<evidence type="ECO:0000256" key="4">
    <source>
        <dbReference type="ARBA" id="ARBA00022448"/>
    </source>
</evidence>
<feature type="transmembrane region" description="Helical" evidence="16">
    <location>
        <begin position="122"/>
        <end position="139"/>
    </location>
</feature>
<dbReference type="InterPro" id="IPR001750">
    <property type="entry name" value="ND/Mrp_TM"/>
</dbReference>
<dbReference type="RefSeq" id="YP_008593519.1">
    <property type="nucleotide sequence ID" value="NC_022489.1"/>
</dbReference>
<evidence type="ECO:0000259" key="19">
    <source>
        <dbReference type="Pfam" id="PF06455"/>
    </source>
</evidence>
<dbReference type="InterPro" id="IPR010934">
    <property type="entry name" value="NADH_DH_su5_C"/>
</dbReference>
<dbReference type="NCBIfam" id="TIGR01974">
    <property type="entry name" value="NDH_I_L"/>
    <property type="match status" value="1"/>
</dbReference>
<evidence type="ECO:0000256" key="13">
    <source>
        <dbReference type="ARBA" id="ARBA00023128"/>
    </source>
</evidence>
<keyword evidence="7" id="KW-0999">Mitochondrion inner membrane</keyword>
<evidence type="ECO:0000256" key="6">
    <source>
        <dbReference type="ARBA" id="ARBA00022692"/>
    </source>
</evidence>
<feature type="transmembrane region" description="Helical" evidence="16">
    <location>
        <begin position="47"/>
        <end position="73"/>
    </location>
</feature>
<keyword evidence="6 16" id="KW-0812">Transmembrane</keyword>
<evidence type="ECO:0000256" key="3">
    <source>
        <dbReference type="ARBA" id="ARBA00021096"/>
    </source>
</evidence>
<evidence type="ECO:0000256" key="12">
    <source>
        <dbReference type="ARBA" id="ARBA00023075"/>
    </source>
</evidence>
<dbReference type="PRINTS" id="PR01434">
    <property type="entry name" value="NADHDHGNASE5"/>
</dbReference>